<evidence type="ECO:0000256" key="3">
    <source>
        <dbReference type="SAM" id="MobiDB-lite"/>
    </source>
</evidence>
<reference evidence="5 6" key="2">
    <citation type="submission" date="2019-01" db="EMBL/GenBank/DDBJ databases">
        <title>The decoding of complex shrimp genome reveals the adaptation for benthos swimmer, frequently molting mechanism and breeding impact on genome.</title>
        <authorList>
            <person name="Sun Y."/>
            <person name="Gao Y."/>
            <person name="Yu Y."/>
        </authorList>
    </citation>
    <scope>NUCLEOTIDE SEQUENCE [LARGE SCALE GENOMIC DNA]</scope>
    <source>
        <tissue evidence="5">Muscle</tissue>
    </source>
</reference>
<dbReference type="Gene3D" id="2.60.40.790">
    <property type="match status" value="1"/>
</dbReference>
<dbReference type="InterPro" id="IPR008978">
    <property type="entry name" value="HSP20-like_chaperone"/>
</dbReference>
<dbReference type="AlphaFoldDB" id="A0A3R7SIB7"/>
<protein>
    <recommendedName>
        <fullName evidence="4">SHSP domain-containing protein</fullName>
    </recommendedName>
</protein>
<feature type="compositionally biased region" description="Polar residues" evidence="3">
    <location>
        <begin position="658"/>
        <end position="667"/>
    </location>
</feature>
<feature type="region of interest" description="Disordered" evidence="3">
    <location>
        <begin position="501"/>
        <end position="567"/>
    </location>
</feature>
<feature type="compositionally biased region" description="Polar residues" evidence="3">
    <location>
        <begin position="622"/>
        <end position="637"/>
    </location>
</feature>
<dbReference type="CDD" id="cd06526">
    <property type="entry name" value="metazoan_ACD"/>
    <property type="match status" value="1"/>
</dbReference>
<comment type="similarity">
    <text evidence="1 2">Belongs to the small heat shock protein (HSP20) family.</text>
</comment>
<dbReference type="SUPFAM" id="SSF49764">
    <property type="entry name" value="HSP20-like chaperones"/>
    <property type="match status" value="1"/>
</dbReference>
<feature type="compositionally biased region" description="Basic residues" evidence="3">
    <location>
        <begin position="76"/>
        <end position="92"/>
    </location>
</feature>
<evidence type="ECO:0000256" key="1">
    <source>
        <dbReference type="PROSITE-ProRule" id="PRU00285"/>
    </source>
</evidence>
<dbReference type="EMBL" id="QCYY01003730">
    <property type="protein sequence ID" value="ROT62327.1"/>
    <property type="molecule type" value="Genomic_DNA"/>
</dbReference>
<feature type="compositionally biased region" description="Polar residues" evidence="3">
    <location>
        <begin position="237"/>
        <end position="247"/>
    </location>
</feature>
<reference evidence="5 6" key="1">
    <citation type="submission" date="2018-04" db="EMBL/GenBank/DDBJ databases">
        <authorList>
            <person name="Zhang X."/>
            <person name="Yuan J."/>
            <person name="Li F."/>
            <person name="Xiang J."/>
        </authorList>
    </citation>
    <scope>NUCLEOTIDE SEQUENCE [LARGE SCALE GENOMIC DNA]</scope>
    <source>
        <tissue evidence="5">Muscle</tissue>
    </source>
</reference>
<feature type="domain" description="SHSP" evidence="4">
    <location>
        <begin position="1"/>
        <end position="86"/>
    </location>
</feature>
<feature type="compositionally biased region" description="Basic residues" evidence="3">
    <location>
        <begin position="261"/>
        <end position="277"/>
    </location>
</feature>
<evidence type="ECO:0000313" key="5">
    <source>
        <dbReference type="EMBL" id="ROT62327.1"/>
    </source>
</evidence>
<dbReference type="InterPro" id="IPR002068">
    <property type="entry name" value="A-crystallin/Hsp20_dom"/>
</dbReference>
<name>A0A3R7SIB7_PENVA</name>
<accession>A0A3R7SIB7</accession>
<evidence type="ECO:0000259" key="4">
    <source>
        <dbReference type="PROSITE" id="PS01031"/>
    </source>
</evidence>
<proteinExistence type="inferred from homology"/>
<keyword evidence="6" id="KW-1185">Reference proteome</keyword>
<evidence type="ECO:0000313" key="6">
    <source>
        <dbReference type="Proteomes" id="UP000283509"/>
    </source>
</evidence>
<gene>
    <name evidence="5" type="ORF">C7M84_019872</name>
</gene>
<feature type="compositionally biased region" description="Polar residues" evidence="3">
    <location>
        <begin position="118"/>
        <end position="128"/>
    </location>
</feature>
<dbReference type="OrthoDB" id="1431247at2759"/>
<dbReference type="Pfam" id="PF00011">
    <property type="entry name" value="HSP20"/>
    <property type="match status" value="1"/>
</dbReference>
<sequence length="693" mass="79952">MSQIVLDMHDFVDGDVKVKLMGEKELLVEALSAGSSRTFRRSFSLPESTDMTSITPVMSSDGILTITVTKKETEKHNRRRLSSPLASRKRTMQKFTAQLPRRPREFLRKRRLARERPTQPNRGTQIHTMPSGEDRREQDPNCSFQYLKQHPNIITEAVQRKLLAVRKTIPWPSRGEEASCKTRSSDIRRDFDASVREILKKCDDSDLTLTGDVSHSDILSRYRQLRSRNMREENQAFCVSSDSAASRQENHSKTHALTSPRPRKGRNHQQLKTQHPKQFRPRRRKISLFTRILLMWIRWSLGEASSRTPFLVRQEFDAAIREVLRKWVSEDSEVTHSEDFLGLSHSDILDRYRQLRSRELKEETQVFIVTSDNTSYKDLSHAPQRLGSASDAIHTPSRHRLAPPMPHIKLGIVFSLFKVLRREDLCPWRELPSVRRILQEVLGHVPSHRSKGKLPRFVLRHIQHDFDAAVRDVLNRWSDDDLTLTDRRSHSDIMGRYRQLRSRNRKEENQAITVTSDSSSHKEEDARQKATVIPVHVEKTENSSRMQNWESSNTSSTASAEATSVQGKSLEDFNSAIKEVLERWNDTDLRLRDRWDGADFLDHYRQLRSRDLKEENQAVTVASGNSSYKNSKAQQAKSIPVTVEGKRAVSQESSSSSTRQVLPTNLSRKGKKIVNASTLPRQAKRRLLRSQMG</sequence>
<dbReference type="PROSITE" id="PS01031">
    <property type="entry name" value="SHSP"/>
    <property type="match status" value="1"/>
</dbReference>
<dbReference type="Proteomes" id="UP000283509">
    <property type="component" value="Unassembled WGS sequence"/>
</dbReference>
<comment type="caution">
    <text evidence="5">The sequence shown here is derived from an EMBL/GenBank/DDBJ whole genome shotgun (WGS) entry which is preliminary data.</text>
</comment>
<evidence type="ECO:0000256" key="2">
    <source>
        <dbReference type="RuleBase" id="RU003616"/>
    </source>
</evidence>
<organism evidence="5 6">
    <name type="scientific">Penaeus vannamei</name>
    <name type="common">Whiteleg shrimp</name>
    <name type="synonym">Litopenaeus vannamei</name>
    <dbReference type="NCBI Taxonomy" id="6689"/>
    <lineage>
        <taxon>Eukaryota</taxon>
        <taxon>Metazoa</taxon>
        <taxon>Ecdysozoa</taxon>
        <taxon>Arthropoda</taxon>
        <taxon>Crustacea</taxon>
        <taxon>Multicrustacea</taxon>
        <taxon>Malacostraca</taxon>
        <taxon>Eumalacostraca</taxon>
        <taxon>Eucarida</taxon>
        <taxon>Decapoda</taxon>
        <taxon>Dendrobranchiata</taxon>
        <taxon>Penaeoidea</taxon>
        <taxon>Penaeidae</taxon>
        <taxon>Penaeus</taxon>
    </lineage>
</organism>
<feature type="region of interest" description="Disordered" evidence="3">
    <location>
        <begin position="237"/>
        <end position="277"/>
    </location>
</feature>
<feature type="region of interest" description="Disordered" evidence="3">
    <location>
        <begin position="72"/>
        <end position="139"/>
    </location>
</feature>
<feature type="compositionally biased region" description="Basic and acidic residues" evidence="3">
    <location>
        <begin position="519"/>
        <end position="528"/>
    </location>
</feature>
<feature type="region of interest" description="Disordered" evidence="3">
    <location>
        <begin position="622"/>
        <end position="670"/>
    </location>
</feature>
<feature type="compositionally biased region" description="Low complexity" evidence="3">
    <location>
        <begin position="550"/>
        <end position="564"/>
    </location>
</feature>